<name>D5SQM1_PLAL2</name>
<dbReference type="EMBL" id="CP001744">
    <property type="protein sequence ID" value="ADG68483.1"/>
    <property type="molecule type" value="Genomic_DNA"/>
</dbReference>
<sequence length="62" mass="6204">MLLRKTLGKPSFETGVAEGVTGLGVSTVRVVIGGAFGNGVGDRLGEKGLSMGLAGSGWGREL</sequence>
<proteinExistence type="predicted"/>
<evidence type="ECO:0000313" key="1">
    <source>
        <dbReference type="EMBL" id="ADG68483.1"/>
    </source>
</evidence>
<dbReference type="Proteomes" id="UP000002220">
    <property type="component" value="Chromosome"/>
</dbReference>
<evidence type="ECO:0000313" key="2">
    <source>
        <dbReference type="Proteomes" id="UP000002220"/>
    </source>
</evidence>
<dbReference type="STRING" id="521674.Plim_2660"/>
<accession>D5SQM1</accession>
<reference evidence="1 2" key="1">
    <citation type="journal article" date="2010" name="Stand. Genomic Sci.">
        <title>Complete genome sequence of Planctomyces limnophilus type strain (Mu 290).</title>
        <authorList>
            <person name="Labutti K."/>
            <person name="Sikorski J."/>
            <person name="Schneider S."/>
            <person name="Nolan M."/>
            <person name="Lucas S."/>
            <person name="Glavina Del Rio T."/>
            <person name="Tice H."/>
            <person name="Cheng J.F."/>
            <person name="Goodwin L."/>
            <person name="Pitluck S."/>
            <person name="Liolios K."/>
            <person name="Ivanova N."/>
            <person name="Mavromatis K."/>
            <person name="Mikhailova N."/>
            <person name="Pati A."/>
            <person name="Chen A."/>
            <person name="Palaniappan K."/>
            <person name="Land M."/>
            <person name="Hauser L."/>
            <person name="Chang Y.J."/>
            <person name="Jeffries C.D."/>
            <person name="Tindall B.J."/>
            <person name="Rohde M."/>
            <person name="Goker M."/>
            <person name="Woyke T."/>
            <person name="Bristow J."/>
            <person name="Eisen J.A."/>
            <person name="Markowitz V."/>
            <person name="Hugenholtz P."/>
            <person name="Kyrpides N.C."/>
            <person name="Klenk H.P."/>
            <person name="Lapidus A."/>
        </authorList>
    </citation>
    <scope>NUCLEOTIDE SEQUENCE [LARGE SCALE GENOMIC DNA]</scope>
    <source>
        <strain evidence="2">ATCC 43296 / DSM 3776 / IFAM 1008 / 290</strain>
    </source>
</reference>
<protein>
    <submittedName>
        <fullName evidence="1">Uncharacterized protein</fullName>
    </submittedName>
</protein>
<dbReference type="HOGENOM" id="CLU_2900290_0_0_0"/>
<dbReference type="AlphaFoldDB" id="D5SQM1"/>
<keyword evidence="2" id="KW-1185">Reference proteome</keyword>
<dbReference type="KEGG" id="plm:Plim_2660"/>
<organism evidence="1 2">
    <name type="scientific">Planctopirus limnophila (strain ATCC 43296 / DSM 3776 / IFAM 1008 / Mu 290)</name>
    <name type="common">Planctomyces limnophilus</name>
    <dbReference type="NCBI Taxonomy" id="521674"/>
    <lineage>
        <taxon>Bacteria</taxon>
        <taxon>Pseudomonadati</taxon>
        <taxon>Planctomycetota</taxon>
        <taxon>Planctomycetia</taxon>
        <taxon>Planctomycetales</taxon>
        <taxon>Planctomycetaceae</taxon>
        <taxon>Planctopirus</taxon>
    </lineage>
</organism>
<gene>
    <name evidence="1" type="ordered locus">Plim_2660</name>
</gene>